<dbReference type="EMBL" id="CAWUOM010000095">
    <property type="protein sequence ID" value="CAK7271840.1"/>
    <property type="molecule type" value="Genomic_DNA"/>
</dbReference>
<evidence type="ECO:0008006" key="4">
    <source>
        <dbReference type="Google" id="ProtNLM"/>
    </source>
</evidence>
<sequence>MEESSSSSPARAHRISNPPGGQVLSSELHQYSDPSSKETDVLSSSPQNMSHFYPHASQEYMPDDDPGLRSTSAFDSNIFQHFESAPVCMYRGDCQTGSQLRKAISHIFGRNKLCTRMIPTGVWVHYCRKHYQRTRYRNGGEYPQRQIGLVQVQIRRVQAWSDSNIRQNRGPVLKDWSLSVRKREQLRLHSKTTTGGKKRPFQDEKMECDESYFDDDQAELSGTAVPDWIVAQIGDGFSTSEVLAIVDRLKSDIDESRLQQIPDIEILPNIVTDSNNSEPAINSLTKKAYTKRRSTLTPGVVAADVHRRSQSASTSTSTTLRYDSSPIHRRSSQPKSLPNRTFAEDYSQLPVEKRQRVENGGISTGQHYHHQHYQHYHCPGDTLDLYDTHVAHLSGFSGASKHSRRPCSSKSRETHVLETNGCDYPEGCGHSCGPETGSSASDIFGHQSSLYGNSVERHYGNIVSTVPDVPAYGFDVYREHERHHSTCSVGQNEVAYGVLPSPNIQRLCGMPVAQRSDSTQQMELPSYIFGPVASRRAGVHQRLVPGADMACRVTPAPALCARSAYAVGDALLKKSNLPLMPMNFAEKGSFTEAYPAPRQYQTHSNSDTFLMAHHAHHVYHGPSHGQNYNMNHGQDTYGINFYSHSCDQVNQSNTPNQCAEAESQGSLRSQSQNIFCYEPSLNGGTSMEAFGKFENIQLPPLQCIAHTTASPLQSTSPPIISALNGSAQPTHLSPIDRSIDSGHLRHDSKSSVAYMLGPHVEQGS</sequence>
<feature type="region of interest" description="Disordered" evidence="1">
    <location>
        <begin position="299"/>
        <end position="346"/>
    </location>
</feature>
<organism evidence="2 3">
    <name type="scientific">Sporothrix epigloea</name>
    <dbReference type="NCBI Taxonomy" id="1892477"/>
    <lineage>
        <taxon>Eukaryota</taxon>
        <taxon>Fungi</taxon>
        <taxon>Dikarya</taxon>
        <taxon>Ascomycota</taxon>
        <taxon>Pezizomycotina</taxon>
        <taxon>Sordariomycetes</taxon>
        <taxon>Sordariomycetidae</taxon>
        <taxon>Ophiostomatales</taxon>
        <taxon>Ophiostomataceae</taxon>
        <taxon>Sporothrix</taxon>
    </lineage>
</organism>
<evidence type="ECO:0000313" key="3">
    <source>
        <dbReference type="Proteomes" id="UP001642501"/>
    </source>
</evidence>
<name>A0ABP0DY31_9PEZI</name>
<gene>
    <name evidence="2" type="ORF">SEPCBS57363_004828</name>
</gene>
<proteinExistence type="predicted"/>
<comment type="caution">
    <text evidence="2">The sequence shown here is derived from an EMBL/GenBank/DDBJ whole genome shotgun (WGS) entry which is preliminary data.</text>
</comment>
<protein>
    <recommendedName>
        <fullName evidence="4">Orp1 like protein</fullName>
    </recommendedName>
</protein>
<evidence type="ECO:0000256" key="1">
    <source>
        <dbReference type="SAM" id="MobiDB-lite"/>
    </source>
</evidence>
<dbReference type="Proteomes" id="UP001642501">
    <property type="component" value="Unassembled WGS sequence"/>
</dbReference>
<reference evidence="2 3" key="1">
    <citation type="submission" date="2024-01" db="EMBL/GenBank/DDBJ databases">
        <authorList>
            <person name="Allen C."/>
            <person name="Tagirdzhanova G."/>
        </authorList>
    </citation>
    <scope>NUCLEOTIDE SEQUENCE [LARGE SCALE GENOMIC DNA]</scope>
    <source>
        <strain evidence="2 3">CBS 573.63</strain>
    </source>
</reference>
<evidence type="ECO:0000313" key="2">
    <source>
        <dbReference type="EMBL" id="CAK7271840.1"/>
    </source>
</evidence>
<keyword evidence="3" id="KW-1185">Reference proteome</keyword>
<feature type="compositionally biased region" description="Polar residues" evidence="1">
    <location>
        <begin position="41"/>
        <end position="50"/>
    </location>
</feature>
<accession>A0ABP0DY31</accession>
<feature type="compositionally biased region" description="Polar residues" evidence="1">
    <location>
        <begin position="23"/>
        <end position="34"/>
    </location>
</feature>
<feature type="region of interest" description="Disordered" evidence="1">
    <location>
        <begin position="1"/>
        <end position="69"/>
    </location>
</feature>
<feature type="compositionally biased region" description="Low complexity" evidence="1">
    <location>
        <begin position="310"/>
        <end position="319"/>
    </location>
</feature>